<dbReference type="GO" id="GO:0046872">
    <property type="term" value="F:metal ion binding"/>
    <property type="evidence" value="ECO:0007669"/>
    <property type="project" value="UniProtKB-KW"/>
</dbReference>
<dbReference type="InterPro" id="IPR006121">
    <property type="entry name" value="HMA_dom"/>
</dbReference>
<dbReference type="InterPro" id="IPR036163">
    <property type="entry name" value="HMA_dom_sf"/>
</dbReference>
<dbReference type="AlphaFoldDB" id="A0A7Z7JFS2"/>
<organism evidence="3 4">
    <name type="scientific">Cupriavidus taiwanensis</name>
    <dbReference type="NCBI Taxonomy" id="164546"/>
    <lineage>
        <taxon>Bacteria</taxon>
        <taxon>Pseudomonadati</taxon>
        <taxon>Pseudomonadota</taxon>
        <taxon>Betaproteobacteria</taxon>
        <taxon>Burkholderiales</taxon>
        <taxon>Burkholderiaceae</taxon>
        <taxon>Cupriavidus</taxon>
    </lineage>
</organism>
<dbReference type="Pfam" id="PF00403">
    <property type="entry name" value="HMA"/>
    <property type="match status" value="1"/>
</dbReference>
<dbReference type="PRINTS" id="PR00946">
    <property type="entry name" value="HGSCAVENGER"/>
</dbReference>
<sequence length="74" mass="7917">MRTVMLDVTKMDCAACPITVRLALEKVPGVQSVKVDLKTKHAVLGFDPAKTSTEALTAATAKAGYPSTVRQEKQ</sequence>
<accession>A0A7Z7JFS2</accession>
<dbReference type="EMBL" id="OGUU01000045">
    <property type="protein sequence ID" value="SPC25761.1"/>
    <property type="molecule type" value="Genomic_DNA"/>
</dbReference>
<dbReference type="InterPro" id="IPR001802">
    <property type="entry name" value="MerP/CopZ"/>
</dbReference>
<dbReference type="FunFam" id="3.30.70.100:FF:000001">
    <property type="entry name" value="ATPase copper transporting beta"/>
    <property type="match status" value="1"/>
</dbReference>
<keyword evidence="1" id="KW-0479">Metal-binding</keyword>
<evidence type="ECO:0000313" key="3">
    <source>
        <dbReference type="EMBL" id="SPC25761.1"/>
    </source>
</evidence>
<gene>
    <name evidence="3" type="ORF">CBM2594_U10262</name>
</gene>
<dbReference type="SUPFAM" id="SSF55008">
    <property type="entry name" value="HMA, heavy metal-associated domain"/>
    <property type="match status" value="1"/>
</dbReference>
<feature type="domain" description="HMA" evidence="2">
    <location>
        <begin position="2"/>
        <end position="68"/>
    </location>
</feature>
<dbReference type="Gene3D" id="3.30.70.100">
    <property type="match status" value="1"/>
</dbReference>
<reference evidence="3 4" key="1">
    <citation type="submission" date="2018-01" db="EMBL/GenBank/DDBJ databases">
        <authorList>
            <person name="Clerissi C."/>
        </authorList>
    </citation>
    <scope>NUCLEOTIDE SEQUENCE [LARGE SCALE GENOMIC DNA]</scope>
    <source>
        <strain evidence="3">Cupriavidus taiwanensis STM 6021</strain>
    </source>
</reference>
<protein>
    <submittedName>
        <fullName evidence="3">Mercuric transport protein periplasmic component</fullName>
    </submittedName>
</protein>
<evidence type="ECO:0000313" key="4">
    <source>
        <dbReference type="Proteomes" id="UP000257139"/>
    </source>
</evidence>
<dbReference type="CDD" id="cd00371">
    <property type="entry name" value="HMA"/>
    <property type="match status" value="1"/>
</dbReference>
<dbReference type="PROSITE" id="PS01047">
    <property type="entry name" value="HMA_1"/>
    <property type="match status" value="1"/>
</dbReference>
<comment type="caution">
    <text evidence="3">The sequence shown here is derived from an EMBL/GenBank/DDBJ whole genome shotgun (WGS) entry which is preliminary data.</text>
</comment>
<proteinExistence type="predicted"/>
<dbReference type="InterPro" id="IPR017969">
    <property type="entry name" value="Heavy-metal-associated_CS"/>
</dbReference>
<name>A0A7Z7JFS2_9BURK</name>
<dbReference type="Proteomes" id="UP000257139">
    <property type="component" value="Unassembled WGS sequence"/>
</dbReference>
<dbReference type="PROSITE" id="PS50846">
    <property type="entry name" value="HMA_2"/>
    <property type="match status" value="1"/>
</dbReference>
<evidence type="ECO:0000256" key="1">
    <source>
        <dbReference type="ARBA" id="ARBA00022723"/>
    </source>
</evidence>
<evidence type="ECO:0000259" key="2">
    <source>
        <dbReference type="PROSITE" id="PS50846"/>
    </source>
</evidence>